<evidence type="ECO:0000313" key="3">
    <source>
        <dbReference type="Proteomes" id="UP000283530"/>
    </source>
</evidence>
<comment type="caution">
    <text evidence="2">The sequence shown here is derived from an EMBL/GenBank/DDBJ whole genome shotgun (WGS) entry which is preliminary data.</text>
</comment>
<keyword evidence="3" id="KW-1185">Reference proteome</keyword>
<gene>
    <name evidence="2" type="ORF">CKAN_01630800</name>
</gene>
<feature type="compositionally biased region" description="Basic and acidic residues" evidence="1">
    <location>
        <begin position="390"/>
        <end position="401"/>
    </location>
</feature>
<dbReference type="OrthoDB" id="1915989at2759"/>
<dbReference type="PANTHER" id="PTHR35696:SF1">
    <property type="entry name" value="ELECTRON CARRIER_IRON ION-BINDING PROTEIN"/>
    <property type="match status" value="1"/>
</dbReference>
<sequence>MNPDLPRVQSVSVRGNKRKNEAIVLPPRYSTKFPCEKAMAASSPAPSNNSNETATANGGTPPRRPAPFDAPRTSLRGLNKPRCSTCGNVARSKCPFHSCKSCCSTAQNPCPIHVLKSNATLPDRPVPSSTPLLDQPSTDAPPSGSSLRPPSHRQLSNKYAQYNGAQVRARRPLTLKDAAAINSWRFSKLKEYNDQNIEAESEAFDRYMQNVSLLEESFLVNTSLEGFAQDVLPAQLSATLSAEDETEKLILGMKAKLKSNVERADKYRERIRELIDRGFKRLRKWEFDDERGSTNLDDFNGERELKKPKKVEKFQAERMTAINDLLDKLNKAGSKEELKSCLEMKVKLFNHKEVADPLASGKSDFHPSKDGQISEEQNDKDASCQISEEQNDKDASLSRHEFDMEISSSPYSLPKLWRTAEINQEMLSGIDMQFSSLNQIANL</sequence>
<feature type="region of interest" description="Disordered" evidence="1">
    <location>
        <begin position="1"/>
        <end position="23"/>
    </location>
</feature>
<dbReference type="EMBL" id="QPKB01000006">
    <property type="protein sequence ID" value="RWR87369.1"/>
    <property type="molecule type" value="Genomic_DNA"/>
</dbReference>
<dbReference type="AlphaFoldDB" id="A0A3S3N323"/>
<feature type="region of interest" description="Disordered" evidence="1">
    <location>
        <begin position="35"/>
        <end position="77"/>
    </location>
</feature>
<dbReference type="Pfam" id="PF05142">
    <property type="entry name" value="DUF702"/>
    <property type="match status" value="1"/>
</dbReference>
<name>A0A3S3N323_9MAGN</name>
<organism evidence="2 3">
    <name type="scientific">Cinnamomum micranthum f. kanehirae</name>
    <dbReference type="NCBI Taxonomy" id="337451"/>
    <lineage>
        <taxon>Eukaryota</taxon>
        <taxon>Viridiplantae</taxon>
        <taxon>Streptophyta</taxon>
        <taxon>Embryophyta</taxon>
        <taxon>Tracheophyta</taxon>
        <taxon>Spermatophyta</taxon>
        <taxon>Magnoliopsida</taxon>
        <taxon>Magnoliidae</taxon>
        <taxon>Laurales</taxon>
        <taxon>Lauraceae</taxon>
        <taxon>Cinnamomum</taxon>
    </lineage>
</organism>
<feature type="region of interest" description="Disordered" evidence="1">
    <location>
        <begin position="359"/>
        <end position="401"/>
    </location>
</feature>
<evidence type="ECO:0000256" key="1">
    <source>
        <dbReference type="SAM" id="MobiDB-lite"/>
    </source>
</evidence>
<feature type="region of interest" description="Disordered" evidence="1">
    <location>
        <begin position="120"/>
        <end position="153"/>
    </location>
</feature>
<dbReference type="PANTHER" id="PTHR35696">
    <property type="entry name" value="ELECTRON CARRIER/IRON ION-BINDING PROTEIN"/>
    <property type="match status" value="1"/>
</dbReference>
<dbReference type="Proteomes" id="UP000283530">
    <property type="component" value="Unassembled WGS sequence"/>
</dbReference>
<evidence type="ECO:0000313" key="2">
    <source>
        <dbReference type="EMBL" id="RWR87369.1"/>
    </source>
</evidence>
<proteinExistence type="predicted"/>
<protein>
    <submittedName>
        <fullName evidence="2">Uncharacterized protein</fullName>
    </submittedName>
</protein>
<feature type="compositionally biased region" description="Low complexity" evidence="1">
    <location>
        <begin position="40"/>
        <end position="51"/>
    </location>
</feature>
<feature type="compositionally biased region" description="Polar residues" evidence="1">
    <location>
        <begin position="127"/>
        <end position="153"/>
    </location>
</feature>
<reference evidence="2 3" key="1">
    <citation type="journal article" date="2019" name="Nat. Plants">
        <title>Stout camphor tree genome fills gaps in understanding of flowering plant genome evolution.</title>
        <authorList>
            <person name="Chaw S.M."/>
            <person name="Liu Y.C."/>
            <person name="Wu Y.W."/>
            <person name="Wang H.Y."/>
            <person name="Lin C.I."/>
            <person name="Wu C.S."/>
            <person name="Ke H.M."/>
            <person name="Chang L.Y."/>
            <person name="Hsu C.Y."/>
            <person name="Yang H.T."/>
            <person name="Sudianto E."/>
            <person name="Hsu M.H."/>
            <person name="Wu K.P."/>
            <person name="Wang L.N."/>
            <person name="Leebens-Mack J.H."/>
            <person name="Tsai I.J."/>
        </authorList>
    </citation>
    <scope>NUCLEOTIDE SEQUENCE [LARGE SCALE GENOMIC DNA]</scope>
    <source>
        <strain evidence="3">cv. Chaw 1501</strain>
        <tissue evidence="2">Young leaves</tissue>
    </source>
</reference>
<accession>A0A3S3N323</accession>